<dbReference type="EMBL" id="LCFB01000012">
    <property type="protein sequence ID" value="KKS84956.1"/>
    <property type="molecule type" value="Genomic_DNA"/>
</dbReference>
<reference evidence="2 3" key="1">
    <citation type="journal article" date="2015" name="Nature">
        <title>rRNA introns, odd ribosomes, and small enigmatic genomes across a large radiation of phyla.</title>
        <authorList>
            <person name="Brown C.T."/>
            <person name="Hug L.A."/>
            <person name="Thomas B.C."/>
            <person name="Sharon I."/>
            <person name="Castelle C.J."/>
            <person name="Singh A."/>
            <person name="Wilkins M.J."/>
            <person name="Williams K.H."/>
            <person name="Banfield J.F."/>
        </authorList>
    </citation>
    <scope>NUCLEOTIDE SEQUENCE [LARGE SCALE GENOMIC DNA]</scope>
</reference>
<dbReference type="Proteomes" id="UP000034543">
    <property type="component" value="Unassembled WGS sequence"/>
</dbReference>
<gene>
    <name evidence="2" type="ORF">UV59_C0012G0049</name>
</gene>
<dbReference type="InterPro" id="IPR043713">
    <property type="entry name" value="DUF5654"/>
</dbReference>
<sequence>MAQQKDLNKKNTALHLAILRQMVTLATSGFGLVAALAWNNVIQDLVNNHIKPYLPQGSSLLSLFIYALVVTTLAVFITYNLTKLVKRLENPEKIEDIKKKN</sequence>
<protein>
    <submittedName>
        <fullName evidence="2">Uncharacterized protein</fullName>
    </submittedName>
</protein>
<dbReference type="AlphaFoldDB" id="A0A0G1EPK5"/>
<evidence type="ECO:0000313" key="2">
    <source>
        <dbReference type="EMBL" id="KKS84956.1"/>
    </source>
</evidence>
<feature type="transmembrane region" description="Helical" evidence="1">
    <location>
        <begin position="58"/>
        <end position="79"/>
    </location>
</feature>
<evidence type="ECO:0000256" key="1">
    <source>
        <dbReference type="SAM" id="Phobius"/>
    </source>
</evidence>
<dbReference type="STRING" id="1618436.UV59_C0012G0049"/>
<feature type="transmembrane region" description="Helical" evidence="1">
    <location>
        <begin position="12"/>
        <end position="38"/>
    </location>
</feature>
<dbReference type="Pfam" id="PF18898">
    <property type="entry name" value="DUF5654"/>
    <property type="match status" value="1"/>
</dbReference>
<keyword evidence="1" id="KW-0812">Transmembrane</keyword>
<accession>A0A0G1EPK5</accession>
<keyword evidence="1" id="KW-1133">Transmembrane helix</keyword>
<name>A0A0G1EPK5_9BACT</name>
<organism evidence="2 3">
    <name type="scientific">Candidatus Gottesmanbacteria bacterium GW2011_GWA1_43_11</name>
    <dbReference type="NCBI Taxonomy" id="1618436"/>
    <lineage>
        <taxon>Bacteria</taxon>
        <taxon>Candidatus Gottesmaniibacteriota</taxon>
    </lineage>
</organism>
<keyword evidence="1" id="KW-0472">Membrane</keyword>
<evidence type="ECO:0000313" key="3">
    <source>
        <dbReference type="Proteomes" id="UP000034543"/>
    </source>
</evidence>
<proteinExistence type="predicted"/>
<comment type="caution">
    <text evidence="2">The sequence shown here is derived from an EMBL/GenBank/DDBJ whole genome shotgun (WGS) entry which is preliminary data.</text>
</comment>